<dbReference type="Proteomes" id="UP000886842">
    <property type="component" value="Unassembled WGS sequence"/>
</dbReference>
<sequence length="194" mass="21099">MVSTTRTPGSRRGLGWIFLLVGLVTFFGLAVAATIVGVSEYRKADWPVTEGEVIDVVQKVNTRRDNDGHRRTSITWAPVVRYTVDGNEYSFTSNVSTGNKPTIGSTVEVRYNPDDPQQAGLASGVLWVVFMLGGMAVLFLAVFGGTGLVLMRRQRSAPPPPYQPSPYQPYQPPHQQGSQPGAEPDGPIDPSEPR</sequence>
<dbReference type="InterPro" id="IPR021994">
    <property type="entry name" value="DUF3592"/>
</dbReference>
<accession>A0A9D1KM72</accession>
<dbReference type="EMBL" id="DVLP01000221">
    <property type="protein sequence ID" value="HIT75375.1"/>
    <property type="molecule type" value="Genomic_DNA"/>
</dbReference>
<gene>
    <name evidence="4" type="ORF">IAA98_07315</name>
</gene>
<dbReference type="AlphaFoldDB" id="A0A9D1KM72"/>
<evidence type="ECO:0000313" key="5">
    <source>
        <dbReference type="Proteomes" id="UP000886842"/>
    </source>
</evidence>
<dbReference type="Pfam" id="PF12158">
    <property type="entry name" value="DUF3592"/>
    <property type="match status" value="1"/>
</dbReference>
<evidence type="ECO:0000259" key="3">
    <source>
        <dbReference type="Pfam" id="PF12158"/>
    </source>
</evidence>
<keyword evidence="2" id="KW-1133">Transmembrane helix</keyword>
<feature type="transmembrane region" description="Helical" evidence="2">
    <location>
        <begin position="16"/>
        <end position="38"/>
    </location>
</feature>
<feature type="compositionally biased region" description="Pro residues" evidence="1">
    <location>
        <begin position="157"/>
        <end position="172"/>
    </location>
</feature>
<keyword evidence="2" id="KW-0472">Membrane</keyword>
<reference evidence="4" key="2">
    <citation type="journal article" date="2021" name="PeerJ">
        <title>Extensive microbial diversity within the chicken gut microbiome revealed by metagenomics and culture.</title>
        <authorList>
            <person name="Gilroy R."/>
            <person name="Ravi A."/>
            <person name="Getino M."/>
            <person name="Pursley I."/>
            <person name="Horton D.L."/>
            <person name="Alikhan N.F."/>
            <person name="Baker D."/>
            <person name="Gharbi K."/>
            <person name="Hall N."/>
            <person name="Watson M."/>
            <person name="Adriaenssens E.M."/>
            <person name="Foster-Nyarko E."/>
            <person name="Jarju S."/>
            <person name="Secka A."/>
            <person name="Antonio M."/>
            <person name="Oren A."/>
            <person name="Chaudhuri R.R."/>
            <person name="La Ragione R."/>
            <person name="Hildebrand F."/>
            <person name="Pallen M.J."/>
        </authorList>
    </citation>
    <scope>NUCLEOTIDE SEQUENCE</scope>
    <source>
        <strain evidence="4">ChiGjej1B1-24693</strain>
    </source>
</reference>
<organism evidence="4 5">
    <name type="scientific">Candidatus Avipropionibacterium avicola</name>
    <dbReference type="NCBI Taxonomy" id="2840701"/>
    <lineage>
        <taxon>Bacteria</taxon>
        <taxon>Bacillati</taxon>
        <taxon>Actinomycetota</taxon>
        <taxon>Actinomycetes</taxon>
        <taxon>Propionibacteriales</taxon>
        <taxon>Propionibacteriaceae</taxon>
        <taxon>Propionibacteriaceae incertae sedis</taxon>
        <taxon>Candidatus Avipropionibacterium</taxon>
    </lineage>
</organism>
<evidence type="ECO:0000256" key="1">
    <source>
        <dbReference type="SAM" id="MobiDB-lite"/>
    </source>
</evidence>
<evidence type="ECO:0000313" key="4">
    <source>
        <dbReference type="EMBL" id="HIT75375.1"/>
    </source>
</evidence>
<feature type="region of interest" description="Disordered" evidence="1">
    <location>
        <begin position="154"/>
        <end position="194"/>
    </location>
</feature>
<keyword evidence="2" id="KW-0812">Transmembrane</keyword>
<name>A0A9D1KM72_9ACTN</name>
<feature type="transmembrane region" description="Helical" evidence="2">
    <location>
        <begin position="125"/>
        <end position="150"/>
    </location>
</feature>
<proteinExistence type="predicted"/>
<protein>
    <submittedName>
        <fullName evidence="4">DUF3592 domain-containing protein</fullName>
    </submittedName>
</protein>
<reference evidence="4" key="1">
    <citation type="submission" date="2020-10" db="EMBL/GenBank/DDBJ databases">
        <authorList>
            <person name="Gilroy R."/>
        </authorList>
    </citation>
    <scope>NUCLEOTIDE SEQUENCE</scope>
    <source>
        <strain evidence="4">ChiGjej1B1-24693</strain>
    </source>
</reference>
<evidence type="ECO:0000256" key="2">
    <source>
        <dbReference type="SAM" id="Phobius"/>
    </source>
</evidence>
<comment type="caution">
    <text evidence="4">The sequence shown here is derived from an EMBL/GenBank/DDBJ whole genome shotgun (WGS) entry which is preliminary data.</text>
</comment>
<feature type="domain" description="DUF3592" evidence="3">
    <location>
        <begin position="49"/>
        <end position="124"/>
    </location>
</feature>